<evidence type="ECO:0000313" key="1">
    <source>
        <dbReference type="EMBL" id="XCM38176.1"/>
    </source>
</evidence>
<dbReference type="EMBL" id="CP159837">
    <property type="protein sequence ID" value="XCM38176.1"/>
    <property type="molecule type" value="Genomic_DNA"/>
</dbReference>
<organism evidence="1">
    <name type="scientific">Planktothricoides raciborskii GIHE-MW2</name>
    <dbReference type="NCBI Taxonomy" id="2792601"/>
    <lineage>
        <taxon>Bacteria</taxon>
        <taxon>Bacillati</taxon>
        <taxon>Cyanobacteriota</taxon>
        <taxon>Cyanophyceae</taxon>
        <taxon>Oscillatoriophycideae</taxon>
        <taxon>Oscillatoriales</taxon>
        <taxon>Oscillatoriaceae</taxon>
        <taxon>Planktothricoides</taxon>
    </lineage>
</organism>
<accession>A0AAU8JH58</accession>
<proteinExistence type="predicted"/>
<evidence type="ECO:0008006" key="2">
    <source>
        <dbReference type="Google" id="ProtNLM"/>
    </source>
</evidence>
<protein>
    <recommendedName>
        <fullName evidence="2">CopG-like ribbon-helix-helix domain-containing protein</fullName>
    </recommendedName>
</protein>
<dbReference type="AlphaFoldDB" id="A0AAU8JH58"/>
<gene>
    <name evidence="1" type="ORF">ABWT76_001008</name>
</gene>
<reference evidence="1" key="1">
    <citation type="submission" date="2024-07" db="EMBL/GenBank/DDBJ databases">
        <authorList>
            <person name="Kim Y.J."/>
            <person name="Jeong J.Y."/>
        </authorList>
    </citation>
    <scope>NUCLEOTIDE SEQUENCE</scope>
    <source>
        <strain evidence="1">GIHE-MW2</strain>
    </source>
</reference>
<dbReference type="RefSeq" id="WP_354635751.1">
    <property type="nucleotide sequence ID" value="NZ_CP159837.1"/>
</dbReference>
<sequence length="72" mass="8140">METITIQVDAELAQAYREAEPQQQKNVSFMFNLMIKELLTSNSFNDLVAQIREESAANGLTAEILAELLEHE</sequence>
<name>A0AAU8JH58_9CYAN</name>